<name>A0ACB7RTS9_HYAAI</name>
<evidence type="ECO:0000313" key="1">
    <source>
        <dbReference type="EMBL" id="KAH6925071.1"/>
    </source>
</evidence>
<proteinExistence type="predicted"/>
<gene>
    <name evidence="1" type="ORF">HPB50_000293</name>
</gene>
<accession>A0ACB7RTS9</accession>
<protein>
    <submittedName>
        <fullName evidence="1">Uncharacterized protein</fullName>
    </submittedName>
</protein>
<evidence type="ECO:0000313" key="2">
    <source>
        <dbReference type="Proteomes" id="UP000821845"/>
    </source>
</evidence>
<comment type="caution">
    <text evidence="1">The sequence shown here is derived from an EMBL/GenBank/DDBJ whole genome shotgun (WGS) entry which is preliminary data.</text>
</comment>
<reference evidence="1" key="1">
    <citation type="submission" date="2020-05" db="EMBL/GenBank/DDBJ databases">
        <title>Large-scale comparative analyses of tick genomes elucidate their genetic diversity and vector capacities.</title>
        <authorList>
            <person name="Jia N."/>
            <person name="Wang J."/>
            <person name="Shi W."/>
            <person name="Du L."/>
            <person name="Sun Y."/>
            <person name="Zhan W."/>
            <person name="Jiang J."/>
            <person name="Wang Q."/>
            <person name="Zhang B."/>
            <person name="Ji P."/>
            <person name="Sakyi L.B."/>
            <person name="Cui X."/>
            <person name="Yuan T."/>
            <person name="Jiang B."/>
            <person name="Yang W."/>
            <person name="Lam T.T.-Y."/>
            <person name="Chang Q."/>
            <person name="Ding S."/>
            <person name="Wang X."/>
            <person name="Zhu J."/>
            <person name="Ruan X."/>
            <person name="Zhao L."/>
            <person name="Wei J."/>
            <person name="Que T."/>
            <person name="Du C."/>
            <person name="Cheng J."/>
            <person name="Dai P."/>
            <person name="Han X."/>
            <person name="Huang E."/>
            <person name="Gao Y."/>
            <person name="Liu J."/>
            <person name="Shao H."/>
            <person name="Ye R."/>
            <person name="Li L."/>
            <person name="Wei W."/>
            <person name="Wang X."/>
            <person name="Wang C."/>
            <person name="Yang T."/>
            <person name="Huo Q."/>
            <person name="Li W."/>
            <person name="Guo W."/>
            <person name="Chen H."/>
            <person name="Zhou L."/>
            <person name="Ni X."/>
            <person name="Tian J."/>
            <person name="Zhou Y."/>
            <person name="Sheng Y."/>
            <person name="Liu T."/>
            <person name="Pan Y."/>
            <person name="Xia L."/>
            <person name="Li J."/>
            <person name="Zhao F."/>
            <person name="Cao W."/>
        </authorList>
    </citation>
    <scope>NUCLEOTIDE SEQUENCE</scope>
    <source>
        <strain evidence="1">Hyas-2018</strain>
    </source>
</reference>
<dbReference type="EMBL" id="CM023487">
    <property type="protein sequence ID" value="KAH6925071.1"/>
    <property type="molecule type" value="Genomic_DNA"/>
</dbReference>
<sequence length="199" mass="22238">MIGNAMIRGEVCSGVITGHHHESSPSLRTKIHSRGGNFAFIRKLGKTSIAFLIFDGHRVPRFLHYKRRCIVWSSAATSRFPILVTRLRHLLTSEELGDRRPSRLVNTVQQLLRSNDVDSNGALFRELFLQRLPQSTRLVLAAAGELTLDRLAHLADRVHDATSATVTAYLQHQNHPQCLDWSPGLTSLLLPSTPFGHPP</sequence>
<dbReference type="Proteomes" id="UP000821845">
    <property type="component" value="Chromosome 7"/>
</dbReference>
<keyword evidence="2" id="KW-1185">Reference proteome</keyword>
<organism evidence="1 2">
    <name type="scientific">Hyalomma asiaticum</name>
    <name type="common">Tick</name>
    <dbReference type="NCBI Taxonomy" id="266040"/>
    <lineage>
        <taxon>Eukaryota</taxon>
        <taxon>Metazoa</taxon>
        <taxon>Ecdysozoa</taxon>
        <taxon>Arthropoda</taxon>
        <taxon>Chelicerata</taxon>
        <taxon>Arachnida</taxon>
        <taxon>Acari</taxon>
        <taxon>Parasitiformes</taxon>
        <taxon>Ixodida</taxon>
        <taxon>Ixodoidea</taxon>
        <taxon>Ixodidae</taxon>
        <taxon>Hyalomminae</taxon>
        <taxon>Hyalomma</taxon>
    </lineage>
</organism>